<dbReference type="InterPro" id="IPR013780">
    <property type="entry name" value="Glyco_hydro_b"/>
</dbReference>
<gene>
    <name evidence="14" type="ORF">HK103_001291</name>
</gene>
<evidence type="ECO:0000256" key="5">
    <source>
        <dbReference type="ARBA" id="ARBA00022801"/>
    </source>
</evidence>
<keyword evidence="6" id="KW-0256">Endoplasmic reticulum</keyword>
<keyword evidence="15" id="KW-1185">Reference proteome</keyword>
<dbReference type="GO" id="GO:0030246">
    <property type="term" value="F:carbohydrate binding"/>
    <property type="evidence" value="ECO:0007669"/>
    <property type="project" value="InterPro"/>
</dbReference>
<evidence type="ECO:0000256" key="4">
    <source>
        <dbReference type="ARBA" id="ARBA00022729"/>
    </source>
</evidence>
<dbReference type="SUPFAM" id="SSF51011">
    <property type="entry name" value="Glycosyl hydrolase domain"/>
    <property type="match status" value="1"/>
</dbReference>
<dbReference type="SUPFAM" id="SSF74650">
    <property type="entry name" value="Galactose mutarotase-like"/>
    <property type="match status" value="1"/>
</dbReference>
<dbReference type="InterPro" id="IPR025887">
    <property type="entry name" value="Glyco_hydro_31_N_dom"/>
</dbReference>
<name>A0AAD5Y362_9FUNG</name>
<dbReference type="InterPro" id="IPR000322">
    <property type="entry name" value="Glyco_hydro_31_TIM"/>
</dbReference>
<proteinExistence type="inferred from homology"/>
<dbReference type="CDD" id="cd14752">
    <property type="entry name" value="GH31_N"/>
    <property type="match status" value="1"/>
</dbReference>
<dbReference type="InterPro" id="IPR048395">
    <property type="entry name" value="Glyco_hydro_31_C"/>
</dbReference>
<keyword evidence="7" id="KW-0325">Glycoprotein</keyword>
<comment type="pathway">
    <text evidence="2">Glycan metabolism; N-glycan metabolism.</text>
</comment>
<evidence type="ECO:0000259" key="12">
    <source>
        <dbReference type="Pfam" id="PF13802"/>
    </source>
</evidence>
<evidence type="ECO:0000256" key="6">
    <source>
        <dbReference type="ARBA" id="ARBA00022824"/>
    </source>
</evidence>
<dbReference type="Pfam" id="PF01055">
    <property type="entry name" value="Glyco_hydro_31_2nd"/>
    <property type="match status" value="1"/>
</dbReference>
<evidence type="ECO:0000256" key="3">
    <source>
        <dbReference type="ARBA" id="ARBA00007806"/>
    </source>
</evidence>
<keyword evidence="5 10" id="KW-0378">Hydrolase</keyword>
<evidence type="ECO:0000313" key="15">
    <source>
        <dbReference type="Proteomes" id="UP001210925"/>
    </source>
</evidence>
<keyword evidence="4" id="KW-0732">Signal</keyword>
<dbReference type="GO" id="GO:0005975">
    <property type="term" value="P:carbohydrate metabolic process"/>
    <property type="evidence" value="ECO:0007669"/>
    <property type="project" value="InterPro"/>
</dbReference>
<feature type="domain" description="Glycoside hydrolase family 31 TIM barrel" evidence="11">
    <location>
        <begin position="296"/>
        <end position="624"/>
    </location>
</feature>
<dbReference type="Gene3D" id="3.20.20.80">
    <property type="entry name" value="Glycosidases"/>
    <property type="match status" value="2"/>
</dbReference>
<dbReference type="FunFam" id="3.20.20.80:FF:000039">
    <property type="entry name" value="Glucosidase, alpha neutral C"/>
    <property type="match status" value="1"/>
</dbReference>
<dbReference type="Proteomes" id="UP001210925">
    <property type="component" value="Unassembled WGS sequence"/>
</dbReference>
<dbReference type="InterPro" id="IPR017853">
    <property type="entry name" value="GH"/>
</dbReference>
<feature type="domain" description="Glycoside hydrolase family 31 N-terminal" evidence="12">
    <location>
        <begin position="28"/>
        <end position="252"/>
    </location>
</feature>
<evidence type="ECO:0000256" key="10">
    <source>
        <dbReference type="RuleBase" id="RU361185"/>
    </source>
</evidence>
<dbReference type="CDD" id="cd06603">
    <property type="entry name" value="GH31_GANC_GANAB_alpha"/>
    <property type="match status" value="1"/>
</dbReference>
<dbReference type="GO" id="GO:0090599">
    <property type="term" value="F:alpha-glucosidase activity"/>
    <property type="evidence" value="ECO:0007669"/>
    <property type="project" value="TreeGrafter"/>
</dbReference>
<protein>
    <recommendedName>
        <fullName evidence="9">Glucosidase II subunit alpha</fullName>
    </recommendedName>
</protein>
<keyword evidence="8 10" id="KW-0326">Glycosidase</keyword>
<dbReference type="PANTHER" id="PTHR22762">
    <property type="entry name" value="ALPHA-GLUCOSIDASE"/>
    <property type="match status" value="1"/>
</dbReference>
<dbReference type="EMBL" id="JADGKB010000131">
    <property type="protein sequence ID" value="KAJ3252736.1"/>
    <property type="molecule type" value="Genomic_DNA"/>
</dbReference>
<evidence type="ECO:0000256" key="1">
    <source>
        <dbReference type="ARBA" id="ARBA00004240"/>
    </source>
</evidence>
<evidence type="ECO:0000256" key="9">
    <source>
        <dbReference type="ARBA" id="ARBA00042895"/>
    </source>
</evidence>
<organism evidence="14 15">
    <name type="scientific">Boothiomyces macroporosus</name>
    <dbReference type="NCBI Taxonomy" id="261099"/>
    <lineage>
        <taxon>Eukaryota</taxon>
        <taxon>Fungi</taxon>
        <taxon>Fungi incertae sedis</taxon>
        <taxon>Chytridiomycota</taxon>
        <taxon>Chytridiomycota incertae sedis</taxon>
        <taxon>Chytridiomycetes</taxon>
        <taxon>Rhizophydiales</taxon>
        <taxon>Terramycetaceae</taxon>
        <taxon>Boothiomyces</taxon>
    </lineage>
</organism>
<dbReference type="Pfam" id="PF13802">
    <property type="entry name" value="Gal_mutarotas_2"/>
    <property type="match status" value="1"/>
</dbReference>
<dbReference type="Gene3D" id="2.60.40.1180">
    <property type="entry name" value="Golgi alpha-mannosidase II"/>
    <property type="match status" value="2"/>
</dbReference>
<dbReference type="GO" id="GO:0006491">
    <property type="term" value="P:N-glycan processing"/>
    <property type="evidence" value="ECO:0007669"/>
    <property type="project" value="TreeGrafter"/>
</dbReference>
<feature type="domain" description="Glycosyl hydrolase family 31 C-terminal" evidence="13">
    <location>
        <begin position="632"/>
        <end position="720"/>
    </location>
</feature>
<dbReference type="InterPro" id="IPR011013">
    <property type="entry name" value="Gal_mutarotase_sf_dom"/>
</dbReference>
<sequence length="861" mass="98721">MDWTMKSIQYAPNAITGQVDSLGDEFSFEFNILAGNNVRFRLHEKTLLHPRYEAKFSIETLETAVYDHQKKDGLEIVTFGSSELLIAYAPFSFEFKVNGKSQIAFNKNGYFYYEPYRAESKIPEFAVVKEGEADEKLNEIKTKIGKDLGSESFGGKTDSKPRGASSIGFDITFPNSKHVFGIPEHATSYSLKSTRGSGAEYTEPYRLYNLDVFEYELDNPMALYGAVPFMLSHKVGSSAGFLWLNSAEMWIDVEKSTDPSVKTHWMAESGMVDLFFFLGPTQNGIFNSFTKITGRPQLPQQFATTYHQCRWNYNTEEDALEVDSNFDLYDIPYDVLWLDIEHTDGKRYFTWDKVKFPHPKEMQNKLANKGRKMITIIDPHIKKDDNYHVSKKAKELDIFVKNTDGSTFDGHCWPGDSNWIDYTNPKGREYWAEQFLYKNYEGSTPSLYTWNDMNEPSVFTGPEVTMPKDLLHYENVEHRDIHNTYGMLQHRSTFEGHLKRSDNKDRPFILSRAFFVGTQRYGAIWTGDNTGEWEHLSMSIPMLLSVSIAGITFCGADVGGFFLNPDAELLVRWYQLGALQPFFRAHAHIDTKRREPWLFGEPYTSLFREAVIRRYKLLPYIYTLFSEAHLTGNPVMRSMMQEFPDNELTFGMDDQYMFGQALLVKPVSKAGQKSVEVFLPQESIWYDYDTFELAKPKANLIEVETPLDKIPVFMRGGCIIPRKDRQRRSSQLMKKDPYTIIVALDSRLNASGSIYVDDGSSFEYQSGDYINSKFEFKDNTLSAKHLPLSTPMDVKGDFNVKIERIVIVGYSNEPAAIKNSNGKDLFFGTKKVGDCFTVTIKNPEVLIGDEWSIKFKGNSKL</sequence>
<evidence type="ECO:0000256" key="8">
    <source>
        <dbReference type="ARBA" id="ARBA00023295"/>
    </source>
</evidence>
<dbReference type="PANTHER" id="PTHR22762:SF54">
    <property type="entry name" value="BCDNA.GH04962"/>
    <property type="match status" value="1"/>
</dbReference>
<evidence type="ECO:0000256" key="7">
    <source>
        <dbReference type="ARBA" id="ARBA00023180"/>
    </source>
</evidence>
<accession>A0AAD5Y362</accession>
<dbReference type="FunFam" id="2.60.40.1180:FF:000023">
    <property type="entry name" value="neutral alpha-glucosidase AB isoform X2"/>
    <property type="match status" value="1"/>
</dbReference>
<evidence type="ECO:0000256" key="2">
    <source>
        <dbReference type="ARBA" id="ARBA00004833"/>
    </source>
</evidence>
<comment type="subcellular location">
    <subcellularLocation>
        <location evidence="1">Endoplasmic reticulum</location>
    </subcellularLocation>
</comment>
<reference evidence="14" key="1">
    <citation type="submission" date="2020-05" db="EMBL/GenBank/DDBJ databases">
        <title>Phylogenomic resolution of chytrid fungi.</title>
        <authorList>
            <person name="Stajich J.E."/>
            <person name="Amses K."/>
            <person name="Simmons R."/>
            <person name="Seto K."/>
            <person name="Myers J."/>
            <person name="Bonds A."/>
            <person name="Quandt C.A."/>
            <person name="Barry K."/>
            <person name="Liu P."/>
            <person name="Grigoriev I."/>
            <person name="Longcore J.E."/>
            <person name="James T.Y."/>
        </authorList>
    </citation>
    <scope>NUCLEOTIDE SEQUENCE</scope>
    <source>
        <strain evidence="14">PLAUS21</strain>
    </source>
</reference>
<dbReference type="GO" id="GO:0017177">
    <property type="term" value="C:glucosidase II complex"/>
    <property type="evidence" value="ECO:0007669"/>
    <property type="project" value="TreeGrafter"/>
</dbReference>
<dbReference type="Gene3D" id="2.60.40.1760">
    <property type="entry name" value="glycosyl hydrolase (family 31)"/>
    <property type="match status" value="1"/>
</dbReference>
<dbReference type="AlphaFoldDB" id="A0AAD5Y362"/>
<comment type="caution">
    <text evidence="14">The sequence shown here is derived from an EMBL/GenBank/DDBJ whole genome shotgun (WGS) entry which is preliminary data.</text>
</comment>
<comment type="similarity">
    <text evidence="3 10">Belongs to the glycosyl hydrolase 31 family.</text>
</comment>
<dbReference type="Pfam" id="PF21365">
    <property type="entry name" value="Glyco_hydro_31_3rd"/>
    <property type="match status" value="1"/>
</dbReference>
<evidence type="ECO:0000259" key="11">
    <source>
        <dbReference type="Pfam" id="PF01055"/>
    </source>
</evidence>
<evidence type="ECO:0000313" key="14">
    <source>
        <dbReference type="EMBL" id="KAJ3252736.1"/>
    </source>
</evidence>
<dbReference type="SUPFAM" id="SSF51445">
    <property type="entry name" value="(Trans)glycosidases"/>
    <property type="match status" value="1"/>
</dbReference>
<evidence type="ECO:0000259" key="13">
    <source>
        <dbReference type="Pfam" id="PF21365"/>
    </source>
</evidence>